<dbReference type="OMA" id="CTMATCE"/>
<evidence type="ECO:0000256" key="2">
    <source>
        <dbReference type="ARBA" id="ARBA00023180"/>
    </source>
</evidence>
<dbReference type="GO" id="GO:0031012">
    <property type="term" value="C:extracellular matrix"/>
    <property type="evidence" value="ECO:0000318"/>
    <property type="project" value="GO_Central"/>
</dbReference>
<dbReference type="Pfam" id="PF00094">
    <property type="entry name" value="VWD"/>
    <property type="match status" value="3"/>
</dbReference>
<dbReference type="SMART" id="SM00216">
    <property type="entry name" value="VWD"/>
    <property type="match status" value="3"/>
</dbReference>
<keyword evidence="5" id="KW-1185">Reference proteome</keyword>
<dbReference type="InterPro" id="IPR050780">
    <property type="entry name" value="Mucin_vWF_Thrombospondin_sf"/>
</dbReference>
<dbReference type="SUPFAM" id="SSF57567">
    <property type="entry name" value="Serine protease inhibitors"/>
    <property type="match status" value="3"/>
</dbReference>
<name>F6SVM8_CIOIN</name>
<dbReference type="GO" id="GO:0005615">
    <property type="term" value="C:extracellular space"/>
    <property type="evidence" value="ECO:0000318"/>
    <property type="project" value="GO_Central"/>
</dbReference>
<dbReference type="InterPro" id="IPR002919">
    <property type="entry name" value="TIL_dom"/>
</dbReference>
<dbReference type="InterPro" id="IPR014853">
    <property type="entry name" value="VWF/SSPO/ZAN-like_Cys-rich_dom"/>
</dbReference>
<keyword evidence="1" id="KW-1015">Disulfide bond</keyword>
<reference evidence="4" key="3">
    <citation type="submission" date="2025-08" db="UniProtKB">
        <authorList>
            <consortium name="Ensembl"/>
        </authorList>
    </citation>
    <scope>IDENTIFICATION</scope>
</reference>
<dbReference type="CDD" id="cd19941">
    <property type="entry name" value="TIL"/>
    <property type="match status" value="2"/>
</dbReference>
<sequence length="1499" mass="166253">FSKCREHIDVTPYMDQCLEDLCRCRPSVSSDCHCSVVSQFARECAKLGHEPNGWRTHTSCYRSCLGNQQYVECASACASTCENAKRNYCSTECTGGCECAPDTYWDASIEKCVLLQSCSCTHAGKFYKAGATRQEKCENCVCTAAKWTCNKVDCPATALAYGFSHFTTFDGSHFNYPGRCTYRFVSHKSWNLFDILIATKECGSGGRFTCVRKNRKVTKKKTIVCICCICSHIASNNQPPTADDTLMTLCVLTLFLRVNMRVLTRIKVTMQKGYKMDIVGNLNETLIGLGGRYNLKTTDDLTTAYGYESTQIDFGNSWEVYQKCDDIPVSGNQKDACADNQYLANDAETNCRIITTGEAFAACRLKLNGDRYFEACKFDVCACETGNDCYCDAIALFAQRCLEVGVAVDWRTPESCELSETWLTCSGGKTYQVNGTSCGRTCRSITEQRTCTKNDYVEGCNCPEDTYLSSDGTCVTLDLCPCFHENSWIQAGHVVHQNNIACFCVNGAMSCNRPVDLIKLTCPATMQVLNCSKLEPGNPGAACAKTCLTRNSMNCEGLTCQSGCKCPDGLVIYNGACIEPTTCPCEFQGKVYQVGNTTKSGCAVIECTTTGWKEISRDKCYTTCSAVGGAYYKTFDGLRTSFRGSCEYLMATDNCWGNNDNYDYRITVKSHDCPGSNNAMCATTVTAILGYTKVTLEKGQEPKQEILSSRGAIIKYHVNIKTRGIFTIVDTRLIRIIWDNSTRVYLQFKEEMMNQTQCGLCGNNNGDGADDKKAPNGDLPVTDVAFANSWKTSELCANIPEKNVTESCGSKLTWAQKKCAVIRSEVFAECRAKIDSDYFYEKCVEETCSCDTGGDCECFCTAVSDYAFQCGQNGVPVSWRNPDTCPLMCESYNTDDNCLWKYAPCSDVCIHTCCTTCIDGCFEGCHPKCTNGTIFNEQSNTCVKPLDCPDKSICDAKNCICIIYFTISYDITDIIVSQTSGTFCDNAGCYNIQKTKLPCSDDVTCPDYANKKSSLSPGACCETYTCGINEKKYIRAYNKVIKLWTKRMKKHCNLNICTTHCIRGMPSSRAKNTVLTDGTTECVKHNCTCPDRATMNETCVAPVTFSACVTDCESVISKVKKGETWDHPHDDCLSSMCSCDYNKCDIVDVPRYECPAAPMTTCATRQQPMRVTNADNKCCSHYECPCLCSVFGDPHYITFDGRQYTFMGECHYTLAKYRDSDKFHIYSDNTVCVRTSEFVGTCLKKIFIKWDSTLVQISYVESYDYAQAVKVNGTTLTSLPWSKGGIVVRYEFKSIVVTIPEINLWMKYLLTRMPAVFIKVSPTLMFNKTVGLCGTCTNQQLDDYEGSNGTLIGGSTEFGYDWEVNVTDEEYCNIPSYEDNLMPLPEWCKNCTEAHCQALVAPAFAECNKVHPPSGFVKACQYDASALSKVKSYATLCLGSGMCVDWRKDNNCSMECSGDLVYRSCLNKCTAMQTCDNYLDECESEELEAGCFCPDGLIL</sequence>
<dbReference type="Gene3D" id="2.10.25.10">
    <property type="entry name" value="Laminin"/>
    <property type="match status" value="3"/>
</dbReference>
<evidence type="ECO:0000313" key="4">
    <source>
        <dbReference type="Ensembl" id="ENSCINP00000014936.3"/>
    </source>
</evidence>
<dbReference type="InterPro" id="IPR058753">
    <property type="entry name" value="TIL_OTOGL_Mucin"/>
</dbReference>
<dbReference type="EMBL" id="EAAA01001121">
    <property type="status" value="NOT_ANNOTATED_CDS"/>
    <property type="molecule type" value="Genomic_DNA"/>
</dbReference>
<dbReference type="GO" id="GO:0005201">
    <property type="term" value="F:extracellular matrix structural constituent"/>
    <property type="evidence" value="ECO:0000318"/>
    <property type="project" value="GO_Central"/>
</dbReference>
<dbReference type="Ensembl" id="ENSCINT00000014936.3">
    <property type="protein sequence ID" value="ENSCINP00000014936.3"/>
    <property type="gene ID" value="ENSCING00000007275.3"/>
</dbReference>
<reference evidence="4" key="4">
    <citation type="submission" date="2025-09" db="UniProtKB">
        <authorList>
            <consortium name="Ensembl"/>
        </authorList>
    </citation>
    <scope>IDENTIFICATION</scope>
</reference>
<evidence type="ECO:0000259" key="3">
    <source>
        <dbReference type="PROSITE" id="PS51233"/>
    </source>
</evidence>
<dbReference type="PANTHER" id="PTHR11339">
    <property type="entry name" value="EXTRACELLULAR MATRIX GLYCOPROTEIN RELATED"/>
    <property type="match status" value="1"/>
</dbReference>
<dbReference type="Pfam" id="PF08742">
    <property type="entry name" value="C8"/>
    <property type="match status" value="4"/>
</dbReference>
<dbReference type="PROSITE" id="PS51233">
    <property type="entry name" value="VWFD"/>
    <property type="match status" value="3"/>
</dbReference>
<protein>
    <recommendedName>
        <fullName evidence="3">VWFD domain-containing protein</fullName>
    </recommendedName>
</protein>
<dbReference type="SMART" id="SM00832">
    <property type="entry name" value="C8"/>
    <property type="match status" value="4"/>
</dbReference>
<reference evidence="5" key="1">
    <citation type="journal article" date="2002" name="Science">
        <title>The draft genome of Ciona intestinalis: insights into chordate and vertebrate origins.</title>
        <authorList>
            <person name="Dehal P."/>
            <person name="Satou Y."/>
            <person name="Campbell R.K."/>
            <person name="Chapman J."/>
            <person name="Degnan B."/>
            <person name="De Tomaso A."/>
            <person name="Davidson B."/>
            <person name="Di Gregorio A."/>
            <person name="Gelpke M."/>
            <person name="Goodstein D.M."/>
            <person name="Harafuji N."/>
            <person name="Hastings K.E."/>
            <person name="Ho I."/>
            <person name="Hotta K."/>
            <person name="Huang W."/>
            <person name="Kawashima T."/>
            <person name="Lemaire P."/>
            <person name="Martinez D."/>
            <person name="Meinertzhagen I.A."/>
            <person name="Necula S."/>
            <person name="Nonaka M."/>
            <person name="Putnam N."/>
            <person name="Rash S."/>
            <person name="Saiga H."/>
            <person name="Satake M."/>
            <person name="Terry A."/>
            <person name="Yamada L."/>
            <person name="Wang H.G."/>
            <person name="Awazu S."/>
            <person name="Azumi K."/>
            <person name="Boore J."/>
            <person name="Branno M."/>
            <person name="Chin-Bow S."/>
            <person name="DeSantis R."/>
            <person name="Doyle S."/>
            <person name="Francino P."/>
            <person name="Keys D.N."/>
            <person name="Haga S."/>
            <person name="Hayashi H."/>
            <person name="Hino K."/>
            <person name="Imai K.S."/>
            <person name="Inaba K."/>
            <person name="Kano S."/>
            <person name="Kobayashi K."/>
            <person name="Kobayashi M."/>
            <person name="Lee B.I."/>
            <person name="Makabe K.W."/>
            <person name="Manohar C."/>
            <person name="Matassi G."/>
            <person name="Medina M."/>
            <person name="Mochizuki Y."/>
            <person name="Mount S."/>
            <person name="Morishita T."/>
            <person name="Miura S."/>
            <person name="Nakayama A."/>
            <person name="Nishizaka S."/>
            <person name="Nomoto H."/>
            <person name="Ohta F."/>
            <person name="Oishi K."/>
            <person name="Rigoutsos I."/>
            <person name="Sano M."/>
            <person name="Sasaki A."/>
            <person name="Sasakura Y."/>
            <person name="Shoguchi E."/>
            <person name="Shin-i T."/>
            <person name="Spagnuolo A."/>
            <person name="Stainier D."/>
            <person name="Suzuki M.M."/>
            <person name="Tassy O."/>
            <person name="Takatori N."/>
            <person name="Tokuoka M."/>
            <person name="Yagi K."/>
            <person name="Yoshizaki F."/>
            <person name="Wada S."/>
            <person name="Zhang C."/>
            <person name="Hyatt P.D."/>
            <person name="Larimer F."/>
            <person name="Detter C."/>
            <person name="Doggett N."/>
            <person name="Glavina T."/>
            <person name="Hawkins T."/>
            <person name="Richardson P."/>
            <person name="Lucas S."/>
            <person name="Kohara Y."/>
            <person name="Levine M."/>
            <person name="Satoh N."/>
            <person name="Rokhsar D.S."/>
        </authorList>
    </citation>
    <scope>NUCLEOTIDE SEQUENCE [LARGE SCALE GENOMIC DNA]</scope>
</reference>
<dbReference type="STRING" id="7719.ENSCINP00000014936"/>
<dbReference type="Pfam" id="PF25962">
    <property type="entry name" value="TIL_OTOGL_Mucin"/>
    <property type="match status" value="1"/>
</dbReference>
<proteinExistence type="predicted"/>
<feature type="domain" description="VWFD" evidence="3">
    <location>
        <begin position="156"/>
        <end position="325"/>
    </location>
</feature>
<feature type="domain" description="VWFD" evidence="3">
    <location>
        <begin position="622"/>
        <end position="797"/>
    </location>
</feature>
<dbReference type="InParanoid" id="F6SVM8"/>
<dbReference type="InterPro" id="IPR001846">
    <property type="entry name" value="VWF_type-D"/>
</dbReference>
<keyword evidence="2" id="KW-0325">Glycoprotein</keyword>
<dbReference type="HOGENOM" id="CLU_000076_2_1_1"/>
<evidence type="ECO:0000256" key="1">
    <source>
        <dbReference type="ARBA" id="ARBA00023157"/>
    </source>
</evidence>
<accession>F6SVM8</accession>
<dbReference type="GeneTree" id="ENSGT00940000173813"/>
<dbReference type="Proteomes" id="UP000008144">
    <property type="component" value="Chromosome 13"/>
</dbReference>
<dbReference type="InterPro" id="IPR036084">
    <property type="entry name" value="Ser_inhib-like_sf"/>
</dbReference>
<evidence type="ECO:0000313" key="5">
    <source>
        <dbReference type="Proteomes" id="UP000008144"/>
    </source>
</evidence>
<organism evidence="4 5">
    <name type="scientific">Ciona intestinalis</name>
    <name type="common">Transparent sea squirt</name>
    <name type="synonym">Ascidia intestinalis</name>
    <dbReference type="NCBI Taxonomy" id="7719"/>
    <lineage>
        <taxon>Eukaryota</taxon>
        <taxon>Metazoa</taxon>
        <taxon>Chordata</taxon>
        <taxon>Tunicata</taxon>
        <taxon>Ascidiacea</taxon>
        <taxon>Phlebobranchia</taxon>
        <taxon>Cionidae</taxon>
        <taxon>Ciona</taxon>
    </lineage>
</organism>
<reference evidence="4" key="2">
    <citation type="journal article" date="2008" name="Genome Biol.">
        <title>Improved genome assembly and evidence-based global gene model set for the chordate Ciona intestinalis: new insight into intron and operon populations.</title>
        <authorList>
            <person name="Satou Y."/>
            <person name="Mineta K."/>
            <person name="Ogasawara M."/>
            <person name="Sasakura Y."/>
            <person name="Shoguchi E."/>
            <person name="Ueno K."/>
            <person name="Yamada L."/>
            <person name="Matsumoto J."/>
            <person name="Wasserscheid J."/>
            <person name="Dewar K."/>
            <person name="Wiley G.B."/>
            <person name="Macmil S.L."/>
            <person name="Roe B.A."/>
            <person name="Zeller R.W."/>
            <person name="Hastings K.E."/>
            <person name="Lemaire P."/>
            <person name="Lindquist E."/>
            <person name="Endo T."/>
            <person name="Hotta K."/>
            <person name="Inaba K."/>
        </authorList>
    </citation>
    <scope>NUCLEOTIDE SEQUENCE [LARGE SCALE GENOMIC DNA]</scope>
    <source>
        <strain evidence="4">wild type</strain>
    </source>
</reference>
<dbReference type="Pfam" id="PF01826">
    <property type="entry name" value="TIL"/>
    <property type="match status" value="2"/>
</dbReference>
<dbReference type="PANTHER" id="PTHR11339:SF386">
    <property type="entry name" value="HEMOLECTIN, ISOFORM A"/>
    <property type="match status" value="1"/>
</dbReference>
<feature type="domain" description="VWFD" evidence="3">
    <location>
        <begin position="1186"/>
        <end position="1373"/>
    </location>
</feature>